<dbReference type="InterPro" id="IPR053207">
    <property type="entry name" value="Non-NMDA_GluR_Accessory"/>
</dbReference>
<dbReference type="Pfam" id="PF00057">
    <property type="entry name" value="Ldl_recept_a"/>
    <property type="match status" value="1"/>
</dbReference>
<dbReference type="OrthoDB" id="10037824at2759"/>
<feature type="compositionally biased region" description="Basic and acidic residues" evidence="3">
    <location>
        <begin position="413"/>
        <end position="434"/>
    </location>
</feature>
<evidence type="ECO:0000256" key="5">
    <source>
        <dbReference type="SAM" id="SignalP"/>
    </source>
</evidence>
<dbReference type="Gene3D" id="4.10.400.10">
    <property type="entry name" value="Low-density Lipoprotein Receptor"/>
    <property type="match status" value="1"/>
</dbReference>
<dbReference type="Proteomes" id="UP000494165">
    <property type="component" value="Unassembled WGS sequence"/>
</dbReference>
<dbReference type="CDD" id="cd00041">
    <property type="entry name" value="CUB"/>
    <property type="match status" value="1"/>
</dbReference>
<feature type="signal peptide" evidence="5">
    <location>
        <begin position="1"/>
        <end position="27"/>
    </location>
</feature>
<feature type="transmembrane region" description="Helical" evidence="4">
    <location>
        <begin position="1033"/>
        <end position="1058"/>
    </location>
</feature>
<dbReference type="Pfam" id="PF25090">
    <property type="entry name" value="DUF7805"/>
    <property type="match status" value="1"/>
</dbReference>
<dbReference type="SMART" id="SM00192">
    <property type="entry name" value="LDLa"/>
    <property type="match status" value="2"/>
</dbReference>
<name>A0A8S1C2Y3_9INSE</name>
<dbReference type="SMART" id="SM00042">
    <property type="entry name" value="CUB"/>
    <property type="match status" value="1"/>
</dbReference>
<reference evidence="7 8" key="1">
    <citation type="submission" date="2020-04" db="EMBL/GenBank/DDBJ databases">
        <authorList>
            <person name="Alioto T."/>
            <person name="Alioto T."/>
            <person name="Gomez Garrido J."/>
        </authorList>
    </citation>
    <scope>NUCLEOTIDE SEQUENCE [LARGE SCALE GENOMIC DNA]</scope>
</reference>
<dbReference type="InterPro" id="IPR035914">
    <property type="entry name" value="Sperma_CUB_dom_sf"/>
</dbReference>
<dbReference type="EMBL" id="CADEPI010000019">
    <property type="protein sequence ID" value="CAB3365228.1"/>
    <property type="molecule type" value="Genomic_DNA"/>
</dbReference>
<dbReference type="FunFam" id="2.60.120.290:FF:000065">
    <property type="entry name" value="Uncharacterized protein, isoform E"/>
    <property type="match status" value="1"/>
</dbReference>
<evidence type="ECO:0000256" key="1">
    <source>
        <dbReference type="ARBA" id="ARBA00023157"/>
    </source>
</evidence>
<keyword evidence="4" id="KW-1133">Transmembrane helix</keyword>
<feature type="domain" description="CUB" evidence="6">
    <location>
        <begin position="221"/>
        <end position="378"/>
    </location>
</feature>
<dbReference type="InterPro" id="IPR056707">
    <property type="entry name" value="DUF7805"/>
</dbReference>
<evidence type="ECO:0000313" key="8">
    <source>
        <dbReference type="Proteomes" id="UP000494165"/>
    </source>
</evidence>
<feature type="region of interest" description="Disordered" evidence="3">
    <location>
        <begin position="784"/>
        <end position="805"/>
    </location>
</feature>
<dbReference type="CDD" id="cd00112">
    <property type="entry name" value="LDLa"/>
    <property type="match status" value="2"/>
</dbReference>
<dbReference type="Gene3D" id="2.60.120.290">
    <property type="entry name" value="Spermadhesin, CUB domain"/>
    <property type="match status" value="1"/>
</dbReference>
<evidence type="ECO:0000313" key="7">
    <source>
        <dbReference type="EMBL" id="CAB3365228.1"/>
    </source>
</evidence>
<keyword evidence="4" id="KW-0812">Transmembrane</keyword>
<feature type="region of interest" description="Disordered" evidence="3">
    <location>
        <begin position="493"/>
        <end position="514"/>
    </location>
</feature>
<keyword evidence="4" id="KW-0472">Membrane</keyword>
<dbReference type="PROSITE" id="PS50068">
    <property type="entry name" value="LDLRA_2"/>
    <property type="match status" value="2"/>
</dbReference>
<keyword evidence="8" id="KW-1185">Reference proteome</keyword>
<dbReference type="PROSITE" id="PS01180">
    <property type="entry name" value="CUB"/>
    <property type="match status" value="1"/>
</dbReference>
<organism evidence="7 8">
    <name type="scientific">Cloeon dipterum</name>
    <dbReference type="NCBI Taxonomy" id="197152"/>
    <lineage>
        <taxon>Eukaryota</taxon>
        <taxon>Metazoa</taxon>
        <taxon>Ecdysozoa</taxon>
        <taxon>Arthropoda</taxon>
        <taxon>Hexapoda</taxon>
        <taxon>Insecta</taxon>
        <taxon>Pterygota</taxon>
        <taxon>Palaeoptera</taxon>
        <taxon>Ephemeroptera</taxon>
        <taxon>Pisciforma</taxon>
        <taxon>Baetidae</taxon>
        <taxon>Cloeon</taxon>
    </lineage>
</organism>
<dbReference type="PRINTS" id="PR00261">
    <property type="entry name" value="LDLRECEPTOR"/>
</dbReference>
<dbReference type="GO" id="GO:0005886">
    <property type="term" value="C:plasma membrane"/>
    <property type="evidence" value="ECO:0007669"/>
    <property type="project" value="TreeGrafter"/>
</dbReference>
<keyword evidence="5" id="KW-0732">Signal</keyword>
<dbReference type="PROSITE" id="PS01209">
    <property type="entry name" value="LDLRA_1"/>
    <property type="match status" value="1"/>
</dbReference>
<protein>
    <recommendedName>
        <fullName evidence="6">CUB domain-containing protein</fullName>
    </recommendedName>
</protein>
<dbReference type="PANTHER" id="PTHR47537">
    <property type="entry name" value="CUBILIN"/>
    <property type="match status" value="1"/>
</dbReference>
<dbReference type="InterPro" id="IPR023415">
    <property type="entry name" value="LDLR_class-A_CS"/>
</dbReference>
<dbReference type="Gene3D" id="2.40.128.620">
    <property type="match status" value="1"/>
</dbReference>
<dbReference type="SUPFAM" id="SSF57424">
    <property type="entry name" value="LDL receptor-like module"/>
    <property type="match status" value="1"/>
</dbReference>
<dbReference type="SUPFAM" id="SSF49854">
    <property type="entry name" value="Spermadhesin, CUB domain"/>
    <property type="match status" value="1"/>
</dbReference>
<accession>A0A8S1C2Y3</accession>
<proteinExistence type="predicted"/>
<evidence type="ECO:0000256" key="2">
    <source>
        <dbReference type="PROSITE-ProRule" id="PRU00124"/>
    </source>
</evidence>
<feature type="region of interest" description="Disordered" evidence="3">
    <location>
        <begin position="407"/>
        <end position="443"/>
    </location>
</feature>
<dbReference type="InterPro" id="IPR036055">
    <property type="entry name" value="LDL_receptor-like_sf"/>
</dbReference>
<evidence type="ECO:0000256" key="3">
    <source>
        <dbReference type="SAM" id="MobiDB-lite"/>
    </source>
</evidence>
<feature type="disulfide bond" evidence="2">
    <location>
        <begin position="28"/>
        <end position="40"/>
    </location>
</feature>
<dbReference type="AlphaFoldDB" id="A0A8S1C2Y3"/>
<comment type="caution">
    <text evidence="7">The sequence shown here is derived from an EMBL/GenBank/DDBJ whole genome shotgun (WGS) entry which is preliminary data.</text>
</comment>
<evidence type="ECO:0000259" key="6">
    <source>
        <dbReference type="PROSITE" id="PS01180"/>
    </source>
</evidence>
<dbReference type="PANTHER" id="PTHR47537:SF8">
    <property type="entry name" value="CUB DOMAIN-CONTAINING PROTEIN"/>
    <property type="match status" value="1"/>
</dbReference>
<feature type="disulfide bond" evidence="2">
    <location>
        <begin position="35"/>
        <end position="53"/>
    </location>
</feature>
<gene>
    <name evidence="7" type="ORF">CLODIP_2_CD06638</name>
</gene>
<keyword evidence="1 2" id="KW-1015">Disulfide bond</keyword>
<sequence length="1098" mass="121683">MVPAWPPPRLLSPPLLLLVAVAAFATACRISEFQCRNGRCVQLDRYCDAHDDCGDSSDEPKFCTACNRTYYGDVGKTYELELQKPQENRLPFLCHLTFTANGHIHGDLVQLIFDAFQVGRYEVSSFDGCPDGSMQLSELGRPFTGGSWCGSSSAPGGQNIYYSETSTVTLSIRLYPGLRSSTSPFEFRLRYKFISHENAVVRFGPPGAPLERGTPVPGTYCSRNYDECDRRRCRLQSPNYPGIYPRNVTCYLIIRQKNPPNCKHAMIAVRQEGTHKMHIKRRSVDNATMLASPSSVSGALRAWKDCTSDKDHLIFYDGHTTNDPVLVKFCGGDWLPPIVTRGPQMLVAFHSSPFSAPLNDAPTSALSLKGFELDVDVIFVDSDSFDFSKDAVKCEFWINATKSMLPEDDSEMAQERPLEFGDDSGGPRRPDSRTLRGGVINSPRHTLSPNTTCHYHFVGRPGDRVWIAFESYWHQSLLPPPGDPMPLPPPSKVAAKQYKPTTTTTTTTTPAPKKGKKYQCASWLKVWEPGSAKAMAEHCDTSPKLCDHAMLANSSRIMRTCGPHESYLSVDKNLQMEHKTLPGTALYPSNFRLRYEFVDTRLAGELWKGSVPPGDHSPRCTRILRQPPVNFTSPKNVFLFGRGGSANLSCVYRLEAPHGRAVKVTLKRTSFGDDSPGRCVTRPDPYNNRPRCVNVQPESDGRWAELRIIEVPWRDVRAPHACVCDNSSVGMVYETSSRVLELHLVVKGMTPNEDFDDFHFEAFFDTVPTGSGGGDCAKDHRGKGTGGEVTFHGPPVPPTMAPGGAEPTRAPLLRTKSRGCGHLPWLLEAEDKHSLFLLTWGTLLPLDPSQVVGGVADNEISKCTTQNRILIYTGRPARLIRVVCPVAPHSVQYAINVYTDEWWGADSLLLSSLPAAVQPQQGGAFLEPSRPPLFLVEFVGREPGTHGIQWLDVTKVRSTSAALLQPPSDPSLSPFFYYSAENSSDIGSECPFRCPELDACISGALWCDGQVNCPSGYDENDANCEAYSMTWAYIYMIVGVAVLTVSCVSCAICGLMTANRRRQYEKRRRKEDTDSSYMGTIRSIRSRTTTEDFMFDPS</sequence>
<dbReference type="InterPro" id="IPR002172">
    <property type="entry name" value="LDrepeatLR_classA_rpt"/>
</dbReference>
<dbReference type="InterPro" id="IPR000859">
    <property type="entry name" value="CUB_dom"/>
</dbReference>
<feature type="chain" id="PRO_5035753629" description="CUB domain-containing protein" evidence="5">
    <location>
        <begin position="28"/>
        <end position="1098"/>
    </location>
</feature>
<evidence type="ECO:0000256" key="4">
    <source>
        <dbReference type="SAM" id="Phobius"/>
    </source>
</evidence>
<comment type="caution">
    <text evidence="2">Lacks conserved residue(s) required for the propagation of feature annotation.</text>
</comment>